<dbReference type="EMBL" id="JBHSXM010000002">
    <property type="protein sequence ID" value="MFC6837857.1"/>
    <property type="molecule type" value="Genomic_DNA"/>
</dbReference>
<dbReference type="CDD" id="cd06558">
    <property type="entry name" value="crotonase-like"/>
    <property type="match status" value="1"/>
</dbReference>
<dbReference type="InterPro" id="IPR001753">
    <property type="entry name" value="Enoyl-CoA_hydra/iso"/>
</dbReference>
<dbReference type="InterPro" id="IPR014748">
    <property type="entry name" value="Enoyl-CoA_hydra_C"/>
</dbReference>
<dbReference type="Proteomes" id="UP001596406">
    <property type="component" value="Unassembled WGS sequence"/>
</dbReference>
<dbReference type="PANTHER" id="PTHR11941">
    <property type="entry name" value="ENOYL-COA HYDRATASE-RELATED"/>
    <property type="match status" value="1"/>
</dbReference>
<dbReference type="RefSeq" id="WP_304449574.1">
    <property type="nucleotide sequence ID" value="NZ_JARRAH010000002.1"/>
</dbReference>
<sequence>MDDRDRMAAVDDATSLLAVTSDEYAPDVVTVELDRPDRRNALNVALRQELCDVCDALATADGLKGVVLTGSAAAGAFAAGGDVRDMRDRDALEQRAALEDVPIYRRIAELPVPVVARITGYALGGGCELAMASDIRIAHREATLGLPEINLGIFPGGGGTQRLPRLVGAGRASRLILTGEHIDAPEAVDIGLVDEMCDDDDALDERVTDIATALSTKSALALRTAKRAIRASYQTPLDTGLEYERELFTTLFASGEKDEGIDAFLAGRDPEWRY</sequence>
<dbReference type="InterPro" id="IPR029045">
    <property type="entry name" value="ClpP/crotonase-like_dom_sf"/>
</dbReference>
<dbReference type="Gene3D" id="1.10.12.10">
    <property type="entry name" value="Lyase 2-enoyl-coa Hydratase, Chain A, domain 2"/>
    <property type="match status" value="1"/>
</dbReference>
<reference evidence="4 5" key="1">
    <citation type="journal article" date="2019" name="Int. J. Syst. Evol. Microbiol.">
        <title>The Global Catalogue of Microorganisms (GCM) 10K type strain sequencing project: providing services to taxonomists for standard genome sequencing and annotation.</title>
        <authorList>
            <consortium name="The Broad Institute Genomics Platform"/>
            <consortium name="The Broad Institute Genome Sequencing Center for Infectious Disease"/>
            <person name="Wu L."/>
            <person name="Ma J."/>
        </authorList>
    </citation>
    <scope>NUCLEOTIDE SEQUENCE [LARGE SCALE GENOMIC DNA]</scope>
    <source>
        <strain evidence="4 5">PSRA2</strain>
    </source>
</reference>
<organism evidence="4 5">
    <name type="scientific">Halomarina ordinaria</name>
    <dbReference type="NCBI Taxonomy" id="3033939"/>
    <lineage>
        <taxon>Archaea</taxon>
        <taxon>Methanobacteriati</taxon>
        <taxon>Methanobacteriota</taxon>
        <taxon>Stenosarchaea group</taxon>
        <taxon>Halobacteria</taxon>
        <taxon>Halobacteriales</taxon>
        <taxon>Natronomonadaceae</taxon>
        <taxon>Halomarina</taxon>
    </lineage>
</organism>
<gene>
    <name evidence="4" type="ORF">ACFQHK_15315</name>
</gene>
<evidence type="ECO:0000313" key="4">
    <source>
        <dbReference type="EMBL" id="MFC6837857.1"/>
    </source>
</evidence>
<dbReference type="InterPro" id="IPR018376">
    <property type="entry name" value="Enoyl-CoA_hyd/isom_CS"/>
</dbReference>
<dbReference type="SUPFAM" id="SSF52096">
    <property type="entry name" value="ClpP/crotonase"/>
    <property type="match status" value="1"/>
</dbReference>
<dbReference type="FunFam" id="3.90.226.10:FF:000009">
    <property type="entry name" value="Carnitinyl-CoA dehydratase"/>
    <property type="match status" value="1"/>
</dbReference>
<evidence type="ECO:0000256" key="2">
    <source>
        <dbReference type="ARBA" id="ARBA00023239"/>
    </source>
</evidence>
<dbReference type="GO" id="GO:0016836">
    <property type="term" value="F:hydro-lyase activity"/>
    <property type="evidence" value="ECO:0007669"/>
    <property type="project" value="UniProtKB-ARBA"/>
</dbReference>
<dbReference type="Pfam" id="PF00378">
    <property type="entry name" value="ECH_1"/>
    <property type="match status" value="1"/>
</dbReference>
<comment type="similarity">
    <text evidence="1 3">Belongs to the enoyl-CoA hydratase/isomerase family.</text>
</comment>
<proteinExistence type="inferred from homology"/>
<accession>A0ABD5UHH6</accession>
<evidence type="ECO:0000256" key="3">
    <source>
        <dbReference type="RuleBase" id="RU003707"/>
    </source>
</evidence>
<keyword evidence="2" id="KW-0456">Lyase</keyword>
<evidence type="ECO:0000313" key="5">
    <source>
        <dbReference type="Proteomes" id="UP001596406"/>
    </source>
</evidence>
<comment type="caution">
    <text evidence="4">The sequence shown here is derived from an EMBL/GenBank/DDBJ whole genome shotgun (WGS) entry which is preliminary data.</text>
</comment>
<evidence type="ECO:0000256" key="1">
    <source>
        <dbReference type="ARBA" id="ARBA00005254"/>
    </source>
</evidence>
<name>A0ABD5UHH6_9EURY</name>
<keyword evidence="5" id="KW-1185">Reference proteome</keyword>
<protein>
    <submittedName>
        <fullName evidence="4">Enoyl-CoA hydratase/isomerase family protein</fullName>
    </submittedName>
</protein>
<dbReference type="Gene3D" id="3.90.226.10">
    <property type="entry name" value="2-enoyl-CoA Hydratase, Chain A, domain 1"/>
    <property type="match status" value="1"/>
</dbReference>
<dbReference type="PROSITE" id="PS00166">
    <property type="entry name" value="ENOYL_COA_HYDRATASE"/>
    <property type="match status" value="1"/>
</dbReference>
<dbReference type="AlphaFoldDB" id="A0ABD5UHH6"/>
<dbReference type="PANTHER" id="PTHR11941:SF54">
    <property type="entry name" value="ENOYL-COA HYDRATASE, MITOCHONDRIAL"/>
    <property type="match status" value="1"/>
</dbReference>
<dbReference type="FunFam" id="1.10.12.10:FF:000001">
    <property type="entry name" value="Probable enoyl-CoA hydratase, mitochondrial"/>
    <property type="match status" value="1"/>
</dbReference>